<reference evidence="10" key="1">
    <citation type="submission" date="2025-08" db="UniProtKB">
        <authorList>
            <consortium name="RefSeq"/>
        </authorList>
    </citation>
    <scope>IDENTIFICATION</scope>
</reference>
<proteinExistence type="predicted"/>
<evidence type="ECO:0000256" key="5">
    <source>
        <dbReference type="PROSITE-ProRule" id="PRU00175"/>
    </source>
</evidence>
<dbReference type="InterPro" id="IPR043136">
    <property type="entry name" value="B30.2/SPRY_sf"/>
</dbReference>
<dbReference type="GeneID" id="110990353"/>
<feature type="region of interest" description="Disordered" evidence="6">
    <location>
        <begin position="1"/>
        <end position="65"/>
    </location>
</feature>
<dbReference type="InterPro" id="IPR013083">
    <property type="entry name" value="Znf_RING/FYVE/PHD"/>
</dbReference>
<evidence type="ECO:0000256" key="4">
    <source>
        <dbReference type="ARBA" id="ARBA00022833"/>
    </source>
</evidence>
<dbReference type="InterPro" id="IPR001841">
    <property type="entry name" value="Znf_RING"/>
</dbReference>
<dbReference type="AlphaFoldDB" id="A0A8B8A008"/>
<feature type="domain" description="NHR" evidence="8">
    <location>
        <begin position="296"/>
        <end position="451"/>
    </location>
</feature>
<evidence type="ECO:0000256" key="2">
    <source>
        <dbReference type="ARBA" id="ARBA00022737"/>
    </source>
</evidence>
<dbReference type="OrthoDB" id="6078042at2759"/>
<dbReference type="InterPro" id="IPR006573">
    <property type="entry name" value="NHR_dom"/>
</dbReference>
<dbReference type="OMA" id="HTVRGKH"/>
<feature type="domain" description="NHR" evidence="8">
    <location>
        <begin position="89"/>
        <end position="244"/>
    </location>
</feature>
<feature type="domain" description="RING-type" evidence="7">
    <location>
        <begin position="530"/>
        <end position="569"/>
    </location>
</feature>
<evidence type="ECO:0000256" key="3">
    <source>
        <dbReference type="ARBA" id="ARBA00022771"/>
    </source>
</evidence>
<keyword evidence="1" id="KW-0479">Metal-binding</keyword>
<dbReference type="PROSITE" id="PS51065">
    <property type="entry name" value="NHR"/>
    <property type="match status" value="2"/>
</dbReference>
<name>A0A8B8A008_ACAPL</name>
<feature type="region of interest" description="Disordered" evidence="6">
    <location>
        <begin position="279"/>
        <end position="301"/>
    </location>
</feature>
<dbReference type="Gene3D" id="2.60.120.920">
    <property type="match status" value="2"/>
</dbReference>
<dbReference type="PANTHER" id="PTHR12429">
    <property type="entry name" value="NEURALIZED"/>
    <property type="match status" value="1"/>
</dbReference>
<keyword evidence="9" id="KW-1185">Reference proteome</keyword>
<dbReference type="InterPro" id="IPR037962">
    <property type="entry name" value="Neuralized"/>
</dbReference>
<evidence type="ECO:0000313" key="10">
    <source>
        <dbReference type="RefSeq" id="XP_022111004.1"/>
    </source>
</evidence>
<dbReference type="RefSeq" id="XP_022111004.1">
    <property type="nucleotide sequence ID" value="XM_022255312.1"/>
</dbReference>
<dbReference type="GO" id="GO:0008270">
    <property type="term" value="F:zinc ion binding"/>
    <property type="evidence" value="ECO:0007669"/>
    <property type="project" value="UniProtKB-KW"/>
</dbReference>
<feature type="compositionally biased region" description="Low complexity" evidence="6">
    <location>
        <begin position="279"/>
        <end position="289"/>
    </location>
</feature>
<sequence length="581" mass="63426">MGQSTSSTSVSNSNSTNRGTGQQSSIRSRPAGTTTERRRTCSGASSGYRPKPNQSHGPPTASRVSWPHHAIQPLDSPLQPANQQPSLSNFHFHKVHGKNIVLSGDGKTASRMGSFCNALVFSHRAIHVGEILHFELIQNTAGWSGVLRFGYTSQDPLSLRSNGIPKYACPDLTARPGNWAKAVRESCALHGNVLNFVLSEDGTVYFSVNQEHFIEFFNGVDTTRPTWGVIDVYGNTTGVRIVDTFPTSNRISSRGASMNSGFQDSLWLVSDFIPGSSRSSSAHSSSARSNTPKPESLPLHTTHGFNITLKEENVIADRKVTSVSGGITFTSRPVECNERVLVKVLAVNHCYIGHMGIGLTSCDPNSLDVDSLPLEAEDVCDRKEYWVMSRDYETLQEGACLGFTLGRDGRFHMTGPEGADHKVLMHVDTSTPLWMFFDLYGTTQTIKILGALKNKPPPPPPPIPDREANDINLNIFDEADGAVASTDSLDETEAVPTPPPRLSSTSSTNKPARRAPPPRPAKPPLRQDECTVCFENPPNAVFYRCGHVCCCLECGSKLKERGDPCPLCRAPIEDLIKFYKM</sequence>
<accession>A0A8B8A008</accession>
<dbReference type="Proteomes" id="UP000694845">
    <property type="component" value="Unplaced"/>
</dbReference>
<evidence type="ECO:0000256" key="1">
    <source>
        <dbReference type="ARBA" id="ARBA00022723"/>
    </source>
</evidence>
<dbReference type="KEGG" id="aplc:110990353"/>
<evidence type="ECO:0000259" key="7">
    <source>
        <dbReference type="PROSITE" id="PS50089"/>
    </source>
</evidence>
<protein>
    <submittedName>
        <fullName evidence="10">Protein neuralized-like</fullName>
    </submittedName>
</protein>
<keyword evidence="4" id="KW-0862">Zinc</keyword>
<dbReference type="Pfam" id="PF13920">
    <property type="entry name" value="zf-C3HC4_3"/>
    <property type="match status" value="1"/>
</dbReference>
<dbReference type="Gene3D" id="3.30.40.10">
    <property type="entry name" value="Zinc/RING finger domain, C3HC4 (zinc finger)"/>
    <property type="match status" value="1"/>
</dbReference>
<dbReference type="FunFam" id="2.60.120.920:FF:000005">
    <property type="entry name" value="Putative E3 ubiquitin-protein ligase NEURL1B"/>
    <property type="match status" value="2"/>
</dbReference>
<feature type="region of interest" description="Disordered" evidence="6">
    <location>
        <begin position="486"/>
        <end position="526"/>
    </location>
</feature>
<dbReference type="PROSITE" id="PS50089">
    <property type="entry name" value="ZF_RING_2"/>
    <property type="match status" value="1"/>
</dbReference>
<feature type="compositionally biased region" description="Polar residues" evidence="6">
    <location>
        <begin position="18"/>
        <end position="34"/>
    </location>
</feature>
<dbReference type="GO" id="GO:0061630">
    <property type="term" value="F:ubiquitin protein ligase activity"/>
    <property type="evidence" value="ECO:0007669"/>
    <property type="project" value="TreeGrafter"/>
</dbReference>
<dbReference type="SMART" id="SM00588">
    <property type="entry name" value="NEUZ"/>
    <property type="match status" value="2"/>
</dbReference>
<evidence type="ECO:0000313" key="9">
    <source>
        <dbReference type="Proteomes" id="UP000694845"/>
    </source>
</evidence>
<dbReference type="CDD" id="cd16647">
    <property type="entry name" value="mRING-HC-C3HC5_NEU1"/>
    <property type="match status" value="1"/>
</dbReference>
<feature type="compositionally biased region" description="Low complexity" evidence="6">
    <location>
        <begin position="1"/>
        <end position="17"/>
    </location>
</feature>
<keyword evidence="3 5" id="KW-0863">Zinc-finger</keyword>
<dbReference type="PANTHER" id="PTHR12429:SF6">
    <property type="entry name" value="PROTEIN NEURALIZED"/>
    <property type="match status" value="1"/>
</dbReference>
<dbReference type="Pfam" id="PF07177">
    <property type="entry name" value="Neuralized"/>
    <property type="match status" value="2"/>
</dbReference>
<dbReference type="SUPFAM" id="SSF57850">
    <property type="entry name" value="RING/U-box"/>
    <property type="match status" value="1"/>
</dbReference>
<feature type="compositionally biased region" description="Pro residues" evidence="6">
    <location>
        <begin position="514"/>
        <end position="523"/>
    </location>
</feature>
<evidence type="ECO:0000259" key="8">
    <source>
        <dbReference type="PROSITE" id="PS51065"/>
    </source>
</evidence>
<organism evidence="9 10">
    <name type="scientific">Acanthaster planci</name>
    <name type="common">Crown-of-thorns starfish</name>
    <dbReference type="NCBI Taxonomy" id="133434"/>
    <lineage>
        <taxon>Eukaryota</taxon>
        <taxon>Metazoa</taxon>
        <taxon>Echinodermata</taxon>
        <taxon>Eleutherozoa</taxon>
        <taxon>Asterozoa</taxon>
        <taxon>Asteroidea</taxon>
        <taxon>Valvatacea</taxon>
        <taxon>Valvatida</taxon>
        <taxon>Acanthasteridae</taxon>
        <taxon>Acanthaster</taxon>
    </lineage>
</organism>
<gene>
    <name evidence="10" type="primary">LOC110990353</name>
</gene>
<evidence type="ECO:0000256" key="6">
    <source>
        <dbReference type="SAM" id="MobiDB-lite"/>
    </source>
</evidence>
<keyword evidence="2" id="KW-0677">Repeat</keyword>